<dbReference type="GO" id="GO:0006888">
    <property type="term" value="P:endoplasmic reticulum to Golgi vesicle-mediated transport"/>
    <property type="evidence" value="ECO:0007669"/>
    <property type="project" value="TreeGrafter"/>
</dbReference>
<dbReference type="Gene3D" id="3.30.450.50">
    <property type="entry name" value="Longin domain"/>
    <property type="match status" value="1"/>
</dbReference>
<evidence type="ECO:0000313" key="3">
    <source>
        <dbReference type="EMBL" id="CCF75989.1"/>
    </source>
</evidence>
<evidence type="ECO:0000256" key="1">
    <source>
        <dbReference type="PROSITE-ProRule" id="PRU00290"/>
    </source>
</evidence>
<dbReference type="SUPFAM" id="SSF58038">
    <property type="entry name" value="SNARE fusion complex"/>
    <property type="match status" value="1"/>
</dbReference>
<dbReference type="GeneID" id="24426443"/>
<keyword evidence="1" id="KW-0175">Coiled coil</keyword>
<reference evidence="3 4" key="1">
    <citation type="journal article" date="2012" name="Nucleic Acids Res.">
        <title>Sequencing of the smallest Apicomplexan genome from the human pathogen Babesia microti.</title>
        <authorList>
            <person name="Cornillot E."/>
            <person name="Hadj-Kaddour K."/>
            <person name="Dassouli A."/>
            <person name="Noel B."/>
            <person name="Ranwez V."/>
            <person name="Vacherie B."/>
            <person name="Augagneur Y."/>
            <person name="Bres V."/>
            <person name="Duclos A."/>
            <person name="Randazzo S."/>
            <person name="Carcy B."/>
            <person name="Debierre-Grockiego F."/>
            <person name="Delbecq S."/>
            <person name="Moubri-Menage K."/>
            <person name="Shams-Eldin H."/>
            <person name="Usmani-Brown S."/>
            <person name="Bringaud F."/>
            <person name="Wincker P."/>
            <person name="Vivares C.P."/>
            <person name="Schwarz R.T."/>
            <person name="Schetters T.P."/>
            <person name="Krause P.J."/>
            <person name="Gorenflot A."/>
            <person name="Berry V."/>
            <person name="Barbe V."/>
            <person name="Ben Mamoun C."/>
        </authorList>
    </citation>
    <scope>NUCLEOTIDE SEQUENCE [LARGE SCALE GENOMIC DNA]</scope>
    <source>
        <strain evidence="3 4">RI</strain>
    </source>
</reference>
<evidence type="ECO:0000259" key="2">
    <source>
        <dbReference type="PROSITE" id="PS50892"/>
    </source>
</evidence>
<dbReference type="VEuPathDB" id="PiroplasmaDB:BmR1_04g09070"/>
<dbReference type="GO" id="GO:0005794">
    <property type="term" value="C:Golgi apparatus"/>
    <property type="evidence" value="ECO:0007669"/>
    <property type="project" value="TreeGrafter"/>
</dbReference>
<sequence length="232" mass="25956">MTNWFNNVINNVTSTVTGQSLTNTSSSTDGCHVYAALVMRHWDINSACRLSAEYDFSILPSYVAKMATELTDFVARTCAIEAKPHQTKGVAMDNDMGTFYIRATGNQPPQQLVYIIAVNKCCTKYQAFKIISEIMQTYRPPIVSGYKDSTGNDLKSPVLREIMNKYKGQKDKLLEAQSKLDETKQIVIDTLDGLIARQGDLDALIAKSQDMSHSTARLMRDAKRRNSCCLMM</sequence>
<dbReference type="SUPFAM" id="SSF64356">
    <property type="entry name" value="SNARE-like"/>
    <property type="match status" value="1"/>
</dbReference>
<dbReference type="InterPro" id="IPR042855">
    <property type="entry name" value="V_SNARE_CC"/>
</dbReference>
<name>I7IA15_BABMR</name>
<dbReference type="InterPro" id="IPR011012">
    <property type="entry name" value="Longin-like_dom_sf"/>
</dbReference>
<dbReference type="KEGG" id="bmic:BmR1_04g09070"/>
<dbReference type="PANTHER" id="PTHR45806:SF1">
    <property type="entry name" value="SYNAPTOBREVIN HOMOLOG YKT6"/>
    <property type="match status" value="1"/>
</dbReference>
<feature type="domain" description="V-SNARE coiled-coil homology" evidence="2">
    <location>
        <begin position="172"/>
        <end position="232"/>
    </location>
</feature>
<proteinExistence type="predicted"/>
<dbReference type="RefSeq" id="XP_012650397.1">
    <property type="nucleotide sequence ID" value="XM_012794943.1"/>
</dbReference>
<dbReference type="GO" id="GO:0005484">
    <property type="term" value="F:SNAP receptor activity"/>
    <property type="evidence" value="ECO:0007669"/>
    <property type="project" value="TreeGrafter"/>
</dbReference>
<accession>I7IA15</accession>
<protein>
    <submittedName>
        <fullName evidence="3">Synaptobrevin homolog YKT6</fullName>
    </submittedName>
</protein>
<reference evidence="3 4" key="3">
    <citation type="journal article" date="2016" name="Sci. Rep.">
        <title>Genome-wide diversity and gene expression profiling of Babesia microti isolates identify polymorphic genes that mediate host-pathogen interactions.</title>
        <authorList>
            <person name="Silva J.C."/>
            <person name="Cornillot E."/>
            <person name="McCracken C."/>
            <person name="Usmani-Brown S."/>
            <person name="Dwivedi A."/>
            <person name="Ifeonu O.O."/>
            <person name="Crabtree J."/>
            <person name="Gotia H.T."/>
            <person name="Virji A.Z."/>
            <person name="Reynes C."/>
            <person name="Colinge J."/>
            <person name="Kumar V."/>
            <person name="Lawres L."/>
            <person name="Pazzi J.E."/>
            <person name="Pablo J.V."/>
            <person name="Hung C."/>
            <person name="Brancato J."/>
            <person name="Kumari P."/>
            <person name="Orvis J."/>
            <person name="Tretina K."/>
            <person name="Chibucos M."/>
            <person name="Ott S."/>
            <person name="Sadzewicz L."/>
            <person name="Sengamalay N."/>
            <person name="Shetty A.C."/>
            <person name="Su Q."/>
            <person name="Tallon L."/>
            <person name="Fraser C.M."/>
            <person name="Frutos R."/>
            <person name="Molina D.M."/>
            <person name="Krause P.J."/>
            <person name="Ben Mamoun C."/>
        </authorList>
    </citation>
    <scope>NUCLEOTIDE SEQUENCE [LARGE SCALE GENOMIC DNA]</scope>
    <source>
        <strain evidence="3 4">RI</strain>
    </source>
</reference>
<organism evidence="3 4">
    <name type="scientific">Babesia microti (strain RI)</name>
    <dbReference type="NCBI Taxonomy" id="1133968"/>
    <lineage>
        <taxon>Eukaryota</taxon>
        <taxon>Sar</taxon>
        <taxon>Alveolata</taxon>
        <taxon>Apicomplexa</taxon>
        <taxon>Aconoidasida</taxon>
        <taxon>Piroplasmida</taxon>
        <taxon>Babesiidae</taxon>
        <taxon>Babesia</taxon>
    </lineage>
</organism>
<dbReference type="OrthoDB" id="27923at2759"/>
<keyword evidence="4" id="KW-1185">Reference proteome</keyword>
<dbReference type="Gene3D" id="1.20.5.110">
    <property type="match status" value="1"/>
</dbReference>
<dbReference type="PANTHER" id="PTHR45806">
    <property type="entry name" value="SYNAPTOBREVIN HOMOLOG YKT6"/>
    <property type="match status" value="1"/>
</dbReference>
<dbReference type="EMBL" id="LN871599">
    <property type="protein sequence ID" value="CCF75989.1"/>
    <property type="molecule type" value="Genomic_DNA"/>
</dbReference>
<gene>
    <name evidence="3" type="ORF">BmR1_04g09070</name>
</gene>
<dbReference type="Proteomes" id="UP000002899">
    <property type="component" value="Chromosome IV"/>
</dbReference>
<dbReference type="PROSITE" id="PS50892">
    <property type="entry name" value="V_SNARE"/>
    <property type="match status" value="1"/>
</dbReference>
<reference evidence="3 4" key="2">
    <citation type="journal article" date="2013" name="PLoS ONE">
        <title>Whole genome mapping and re-organization of the nuclear and mitochondrial genomes of Babesia microti isolates.</title>
        <authorList>
            <person name="Cornillot E."/>
            <person name="Dassouli A."/>
            <person name="Garg A."/>
            <person name="Pachikara N."/>
            <person name="Randazzo S."/>
            <person name="Depoix D."/>
            <person name="Carcy B."/>
            <person name="Delbecq S."/>
            <person name="Frutos R."/>
            <person name="Silva J.C."/>
            <person name="Sutton R."/>
            <person name="Krause P.J."/>
            <person name="Mamoun C.B."/>
        </authorList>
    </citation>
    <scope>NUCLEOTIDE SEQUENCE [LARGE SCALE GENOMIC DNA]</scope>
    <source>
        <strain evidence="3 4">RI</strain>
    </source>
</reference>
<evidence type="ECO:0000313" key="4">
    <source>
        <dbReference type="Proteomes" id="UP000002899"/>
    </source>
</evidence>
<dbReference type="AlphaFoldDB" id="I7IA15"/>